<feature type="compositionally biased region" description="Basic and acidic residues" evidence="2">
    <location>
        <begin position="5296"/>
        <end position="5623"/>
    </location>
</feature>
<dbReference type="SMART" id="SM00458">
    <property type="entry name" value="RICIN"/>
    <property type="match status" value="6"/>
</dbReference>
<feature type="region of interest" description="Disordered" evidence="2">
    <location>
        <begin position="5296"/>
        <end position="5628"/>
    </location>
</feature>
<feature type="compositionally biased region" description="Basic and acidic residues" evidence="2">
    <location>
        <begin position="3650"/>
        <end position="3662"/>
    </location>
</feature>
<keyword evidence="5" id="KW-1185">Reference proteome</keyword>
<dbReference type="Gene3D" id="1.10.150.240">
    <property type="entry name" value="Putative phosphatase, domain 2"/>
    <property type="match status" value="1"/>
</dbReference>
<feature type="region of interest" description="Disordered" evidence="2">
    <location>
        <begin position="2375"/>
        <end position="2396"/>
    </location>
</feature>
<evidence type="ECO:0000313" key="4">
    <source>
        <dbReference type="EMBL" id="ORZ01591.1"/>
    </source>
</evidence>
<dbReference type="OrthoDB" id="40579at2759"/>
<feature type="region of interest" description="Disordered" evidence="2">
    <location>
        <begin position="143"/>
        <end position="198"/>
    </location>
</feature>
<feature type="region of interest" description="Disordered" evidence="2">
    <location>
        <begin position="4710"/>
        <end position="4733"/>
    </location>
</feature>
<dbReference type="InterPro" id="IPR023214">
    <property type="entry name" value="HAD_sf"/>
</dbReference>
<reference evidence="4 5" key="1">
    <citation type="submission" date="2016-07" db="EMBL/GenBank/DDBJ databases">
        <title>Pervasive Adenine N6-methylation of Active Genes in Fungi.</title>
        <authorList>
            <consortium name="DOE Joint Genome Institute"/>
            <person name="Mondo S.J."/>
            <person name="Dannebaum R.O."/>
            <person name="Kuo R.C."/>
            <person name="Labutti K."/>
            <person name="Haridas S."/>
            <person name="Kuo A."/>
            <person name="Salamov A."/>
            <person name="Ahrendt S.R."/>
            <person name="Lipzen A."/>
            <person name="Sullivan W."/>
            <person name="Andreopoulos W.B."/>
            <person name="Clum A."/>
            <person name="Lindquist E."/>
            <person name="Daum C."/>
            <person name="Ramamoorthy G.K."/>
            <person name="Gryganskyi A."/>
            <person name="Culley D."/>
            <person name="Magnuson J.K."/>
            <person name="James T.Y."/>
            <person name="O'Malley M.A."/>
            <person name="Stajich J.E."/>
            <person name="Spatafora J.W."/>
            <person name="Visel A."/>
            <person name="Grigoriev I.V."/>
        </authorList>
    </citation>
    <scope>NUCLEOTIDE SEQUENCE [LARGE SCALE GENOMIC DNA]</scope>
    <source>
        <strain evidence="4 5">NRRL 2496</strain>
    </source>
</reference>
<feature type="compositionally biased region" description="Acidic residues" evidence="2">
    <location>
        <begin position="1264"/>
        <end position="1273"/>
    </location>
</feature>
<gene>
    <name evidence="4" type="ORF">BCR43DRAFT_561791</name>
</gene>
<feature type="region of interest" description="Disordered" evidence="2">
    <location>
        <begin position="4523"/>
        <end position="4550"/>
    </location>
</feature>
<feature type="domain" description="Ricin B lectin" evidence="3">
    <location>
        <begin position="367"/>
        <end position="496"/>
    </location>
</feature>
<feature type="compositionally biased region" description="Acidic residues" evidence="2">
    <location>
        <begin position="1280"/>
        <end position="1306"/>
    </location>
</feature>
<evidence type="ECO:0000313" key="5">
    <source>
        <dbReference type="Proteomes" id="UP000242180"/>
    </source>
</evidence>
<sequence>MSQVFPKSWFYIKHQNGYVLAPSQKGDGAFVVLAALKTANSDDQLWRHDDEGHLINKDTGLVMDVTKGNIKAGSDVVVQKRLDGSSATQTYALSAEGHICLKEKPEMVLGIKESFFSRREGLHLHLQADDKRSKDQHWNFVLPAGSSSSSSTSNLQRTSSSSTVGSSKPSSKGVTQIKEDDARSVKSASSAGPSLDNEASQKLAAGVFPETPFFLKSKQTGLFIGTEASSMSQAGGHLTVDTLRKKGYESQLWYYDAETGRVVNKHSNYVLSVEALKEDAYACQTKPSGDPKLQTWTLTNDNEICLKHDPSWVLGLKESWFSLNREGARVHVQQKGKNHEQKFTVALPIFKTHTIKHEDQPGKFPEGWFFVKSQETGLALTILDTKIGSDIVAAKINTQSYSRQLWRHKSGFLINKATNTVLDVRGGSLVKNTALCHYDQKKHGSENQMWGLTKEGFIHVQCNRSLVLSVQKADASRIYLAERRSGDHKEQRWNFVLPVFKKKQAQRAAIKSSQGAKAITYRYAQLPSSWFFIRSFVDGSTKESPLVLSVNKETNNVFVTRLSHEHWHYQLWSYTSGVLVNYGTGLAIDVNDLQEGGTLKLGPVQPRPQSQRWKLSIDGYLVHGTEPTLTLAPHADGESNFKLSLVQHASYKEEHRWGLLIPEIRVESSIQILVRWSVAMLEEWRQKTLSQQIKPAVHTAAWPQDSFFITTQDGYALAPEKPEASAFVELRKVDSNTDCELYKWAFIDGYLTHCATGLVLHAHDAMTSGDRLQLRAKLISDDKRADERQLWTLKTNGVIASDTRANLGLGLIKSTDGWQVQVTDYKKTAAHYNWNLRYGQLERRYNEVHKKEILVLISWEVIILMIASRRGTSRSQRKLVTQQYGIFPSDWFFIRSKNDKSLVITTTNKKEGARLTLQKLNLKDYKRQLWRCEDDGCLTNMESSLVIDVAGGKISADCNVIQWHEKFLWRSRKNQQWGLSVEGHIHPRSRPGLVLNPKGSEVREGVDLQLQPRGVLSAEYQQWTFAQPRYGAKTLSRTSTMVEDIGEATLQVGSREEYERVAKYTVVRRWGVFPEGNFFIRVNYGDGRYGLTVERQAKTGTHGDEYAVTVRPMNFKEHKWQYWSYDDGHIVNVQTGLALDAEAVSGILVEYGLKSQLHVREATESESQFWALSVDGEIHLRSNERMVVSVAAGERASVDGAQVGLAELQIQKTVENGRQQVTYNAKPWMKWGFSYPVYGKRASSKEQAAIAVAGAAIASGTAAEEGEIQGTEEQDLKFVEEEESGAEDSDTEEEDSDSEEEDDDDSIASGASKATSVAHTDRTRKQSSSSNSSRSSRSSRLDVFTSTNDYIPTGFEKVVRFKNHTGAFPPAGFFLIKSDLHGYVLDVEGDVKSGVNAVLTRIKSSDYASQLWSFRRGHLVNLKGETLVLDATRGSKLVAGEHVHLSEQETSVRGTEQQLWEFTADGLIHLKAKRSFVLSVKELKRSDAHKKIDVFVQEEKTHGNTKTGPRREQRWEILVPSLIPEQPKTETGVKIVEAGKKSISAVLAFKWFKLLQHQPATADEEVPRSKCFLIRFGNENRYLAAGQQRGQVGLYELNEQEDYKRYLWIYVDGYLVNYKYMLRLVYIQSQGWVLVDAHEHADQKVTISSAGLLTVRTTTITYYLRIVCQASQGYQLEATTDEESAKDQMGLQSYIAEFTEEGYAQDAQQAVADVLATTQKDQSQKVTHKTTTTVTVRRAFFPDNASFFIKVDLEGKDHLVLAVEGDGDKARLVIKKLDYKDFRRQLWGFYNGLLINYGSEYAIDAHDGADALTQLVLTPKSTARLNWFLTVDGLIRVHKQETLALGYANDLKENISVVLAGDQGHALRWKFSTPVFGKKKVASGAVVSAGAVAAAIEEGDSIEGVEDIHIEAEKHEDKKSSTESALGAVAIGAGVAGIVGAAAGAITHEKKQSEQETQKATHKTTTTVTVRRAFFPDNASFFIKVDLEGKDHLVLAVEDNGDKARLVIKKLDYKDFRRQLWGFYNGFLVNYGSECAIDAHGATNALTQLVLTPKSTARLNWFLTVDGLIRVHKQETLALGYTNDLKENISVVLVGDQGHALRWKFSTPVFGKKKIASGAVVSAGAIAAAIEEGDSIEGVEDIHIEAEEDKETSGSAVISSGTAAGAAGAAVAIALEKKQSEQETQKAAHKTTTTVTVRRAFFPDNASFFIKVDLEGKDHLVLAVEDNGDKARLVIKKLDYKDFRRQLWGFYNGFLVNYGSECAIDARGETNALTQLVLTPKSTACLNWFLTVDGLIRVHKQETLALGYANDLKENISVVLAGDQGHALRWKFSTPVFGKKKVASGAVVSAGAVAAAIEEGDSIEGVEDIHIEVEEQDSEKYDHKKHDHKKSSTEDEVESVAIGAGIAAGLTAAAGAGWYLGKKISEHENDKEQKEAHKLPKKDEGVTDSKTTLTKIEGSKTTAETTVVSKKTTLVTVTTATWTIIRSWRIVFIQRLRQCKTKAETVAAIEEMQRLLNQRLDSHYNSQSAAVSKTAEWRASIDQVKEHFHLHLFGLLLGKVASLKDSDKVTLEELDVQTALDDACTDVQQKENALEAAKSATDVHSAELVKKVTEVDAKEDLLITVTSIKTTIHFWFLDLQGKISHARKNGASEQDIKMLVETAHKDLTAQLQHVRVSIHSSQSWTILGGSPNDVTSAQQKIVASIDKIQSQLDEQIPVICTTHEVETSDKWSEIVNKVDNHVDAEIESNHKALAGFLSAGALVVAAGATGSTGFTDTSIVSDNIKDTRKQISSWYGQLMSQLTQYTETCDLKKTDAKEDLLLLADGAKVDFLAIIKRSDYAIQYAGNLSETERRRFVYLLESTKAQILAYLLRFRIAIDTSTELTKENVTQSITYTFGPDAQNNTLHKLEEAALVIVGGSVIAGELTGDKAATATSAHGTVGKSAPAQGSVTEEIAATVRGWFGRLKDRVSKRAKQGGDKTNEDIEKIIAEAKSELAITLDQKKQHYHKVGVVDIPTLEETLVHVQQTVSVQTEEIKKIAQESSTLDDEEFCKRVSAACDTSIDKTSIEFEKLKPTHHGDKTKVTITEEKSSKITSKPATAVTTAGAAFVIGETVKAVHGWLFGLIDRASVDKDFGKATSGFAAEETDLVAICEQAKTQISTADVSTTEKEEYLALIETIRTTANSRLTEVKTVAASTTDKNAVAAKLKLIADSSKQDLDKHIEKAKIVCKPKPVVAVESHQDSEKEKHKHEAPRPVGPAAGVMHDFSHDHKKEDHHHGLKTAAGVAGAIALGGAAAAIAHEVKKHHDEAKHEDAHKAALATKKAEGHIVQAIPASKTPTELSTNVHTWYAAFVAQLGAQITQQGTTHAQIDALVRAHLTVVIEHIRVSRQYIISSVAAEDQKQELLAALDSVQETITQTSNDIKTVAVQVIAGQVKHDKLKETAASHESKIQQVLHDCDTKKDASKKDEKAEESEVIKTHHTDNDVAIVGGALVAVGAIDYLKTTISSWYKKLTSDVAKSASHGGNAADIETIIAKANDNITVELNEVASKAKKSHDKAAVSKLTETITWTQGMVKQSSNQIQAIGVQVIASGESEESAHAKMAPLVKATEEQIHTALVQCSEVTIDVSEKEKTTAAIVASPATHGKVTHKEETTKTEERPSSTAGGVAVVGGAVVAVGAAEYIRTTITAWYKKLTFDIAGCAGKGEAGKQEAEEIIRKANEEIVAELKHVSSKTDSIADKDTATKLTTTIDWAQDVVKKNTTEIQAVAVEIIASGISKEQAQEKLTEVTKSTEEKVHAALKEHKDVKIEVEAKKPTICHKDQHKAAGEKHSHDTGKTVAGAAVVAGTLAAVGAVAYIKSVLSSWNSKLVSDVSKCAAHGGNAADIQKIVAKANEEITLELNNVSSKTEKVQGKASADKLTETIGWAQDVIKQSSTQVEAIGIQVAASGESEESARLKMVPLVTATEEQVHTALGQCSEVTIEVADKSKPAAAVIVAPGTHSEITITHQKAAHSKPSHHSGAVGGAAVVGSAVVAVGAVEYIKTTITAWYKKLTLDIAGCTNKGEAGKQEVEDIIRKANEEIALQLKDVSSKAEVVSDKETAVQLSSTIEWAHGIIKESSTQIQEVSIEAITTGKSQEETRLKLADLTKSTENEIHSKLHECKETEIHIVPSKPVAIVHDSSKKVSHDDHTIAIVDGAVVTVGVIEYLKTKLSSWYKKLTIDIATCAGEGGSEADVDEIVRKANEEIKAELEKVTSKAGSNCDKATADKLTSTIDWAQGIIKESSNQVQAIGIQVIAAGETKEQAHAKMMPLVHATEEQVHTAFGQCTDVEIEIETEKVAVSHKGSEKPSVKPAHKEKEGCEKEKKSHHTGAVAVIGGTIVAVGALEYMKGTLSSWYNRLIADVSKCASHGGSAADIEKIVTVANEKITLELNEVSANIGKAGDKPAAVKIASTIEWAKGIVQQSSSQVQAIGIQVAASGESEESARLKMVPLVKATEEQVHTAFNQCAEVKIEIEHKESEAAVVVTPSSHDKSSEEKPKHKSSHHSDAVSTGAVVGGAVVAVSTIEYVKSTIAIWYGKLVSDIAECADHGEAGKQEIEKIIVKANEQITLELNDISSKAEATEDKVNAGKLNTTIGWAQELIKDKLTKLQTAAIGAITDGDNKEQTHAKMTAFIKDTEDQIQTALKKHADVNIVVSPTTPAAALIIEQSQGTAHKEKPKPKQEATHKSSHHIGAAAGAAVVGGTLVTIGAIEYIKAMITSWHSKLASDVSKCAANGGTPAQIEEIVAKANEQITLELKDVSVKTDKAADKTTAGKLTETIGWAQGIIKQSSTQIQAIGVQVVDSGESEESARAKMAPLVKATDDQIHVALDHCTEVRIEVSEKSKPAAAIVVAPDAQKKTEQQETNIEISHGKTTHNVGPVIGGVAVVGGAAVAVSAVEYIKSTISAWFSKLTLDVSTCAGKGEAGKQQINEIIRNANLEIETELKQITSKSGSAGDKEAAAKLQSTIEWAQTMVTQGSAQVQNAAIEVADTGVSKEEAHDKIVTVAKVTEEQIHTAFDRCPKVTIEIDTHKASIICHKDSKTDETIAKKPETQKEHKESKEHKGSKEHTKLKDNKEGAAVAGALVAVGAVAYIKTTLSAWYQKLILDVSKCAAHGGNAADIEKIVIKANEEIALELKDVSDKASKSDDKTGAGQLTSIIGWAQGMIKQSSNQVQAIGIQASAAGESEESARLKMTPLVKATEDQIHVALGQCSEDIKVDLSGDKHEQHDKAKAAAIIVGAGAAAAAVAAKIAHDKKDTEENSHKEKEKECSKPKKSDECEKKKHEEKEKECNKPKKSDECEKKKHDEKEKECNKPKKSDECEKKKHDEKEKECNKPKKSDECEKKHEEKEKECSKPKKSDECEKKQHEEKEKECSKPKKSDECEKKKHEEKEKECSKPKKSDECEKKKHEEKEKECSKPKKSNECEKKQHEEKEKECNKPKKSDECEKKKHDEKEKECNKPKKSDECEKKHEEKEKECSKPKKSDECEKKQHEEKEKECSKPKKSDECEKKKHEEKEKECSKPKKSDECEKKKHDEKEKECNKPKKSDECEKDKHGAGAVHHTDKEKTKPEHEKKSDSHEKKKLASSKVIEAELDIVVIIRAWFTSLIDDISEYSNKGWKNKIGVVVPERIEQITNTLDAIEVNSKETSSGYASVVAWAKSVVTQGATQIQAVAIQAAKKRDCKDELISIAASIEEQVATAVRPYQQGEAVEKHTIVKDQPEKSVDHIKQDVEKHDQYIKKPEQHTEERPKKDHSTMEDLVKGGLAVGAVAAGALAAGAAVHEHNKHKAEKQKADQEKSEQKKSEQHKAEQHESVIATRPQEVKQPEGKKVETHQTVIVGKPEITQTGGETVKTHETVVVSKSPAPVAQKAAQNAVNSFSVLIEKISLLVEHKDAKEAQVESEKLIIATETEITTTLEAHLNEVDDAEEARVTTAFLGGIRSSIRAQLEAIRSNLQQQHVDKAAQKAALAAITLKLTESISQQTVIVEETTDIVVDDQEVIVNKPSTTTVETVVTEKHGTVVDDTKPFLAICPSKPVTTTTGDVIEHKVVAVVDAGKIEKTKAQVDGWFALLIERITTYCKQDGKKSDAHIAIIISDAQAELDGIIIDAKSGVDASAENDFGATLEWIRSTATAQVSQVETIAVQSVKNSTDVSAQLANLKITSQKQIDHALEAHLAGPSTEETTKVVQVIQETPEETQERVQKEVTIVTKQIRLSMAAWLDKLLSEVRAAIARKDSEEQVLKIIAIHQQEADSIIEDAKAKYAVVGGASAAQARVDTKVTGYIANAQAQALNCLDSFKGTVAAQITSLQQVVTRPDKSDIEERVTSRITLIRERTDHALEYAAGAAVAAAFAGKTVTWVETSSMPASFAGVRAFAFDLVGTVTDYQETVGKAIRAVVKSDVDVEAFVEAWYARFLELKKEKKALDQELLALALGELLKKQSLQLSDADLINLCSAWYKLSVFQDASAGIKRIKSQRKGELMAISFSRDFSTRSMIDLARHGCLCWHAQFSGEMFSSGSVISGMSQLVGYDNSQVAVVSANPAVLSEAKSEGYKTVLIHRAPGTSGQTEFDVELDGIDMLAESLEVVSEQASSEGTTTSNTTWFQRVVDTVQRTIVG</sequence>
<dbReference type="CDD" id="cd23454">
    <property type="entry name" value="beta-trefoil_Ricin_GllA-1"/>
    <property type="match status" value="2"/>
</dbReference>
<accession>A0A1X2HQH1</accession>
<dbReference type="SUPFAM" id="SSF50370">
    <property type="entry name" value="Ricin B-like lectins"/>
    <property type="match status" value="6"/>
</dbReference>
<feature type="region of interest" description="Disordered" evidence="2">
    <location>
        <begin position="3643"/>
        <end position="3666"/>
    </location>
</feature>
<evidence type="ECO:0000259" key="3">
    <source>
        <dbReference type="SMART" id="SM00458"/>
    </source>
</evidence>
<dbReference type="InterPro" id="IPR000772">
    <property type="entry name" value="Ricin_B_lectin"/>
</dbReference>
<dbReference type="PANTHER" id="PTHR36812:SF9">
    <property type="entry name" value="MYB-LIKE PROTEIN X ISOFORM X1"/>
    <property type="match status" value="1"/>
</dbReference>
<feature type="region of interest" description="Disordered" evidence="2">
    <location>
        <begin position="3240"/>
        <end position="3261"/>
    </location>
</feature>
<feature type="compositionally biased region" description="Basic and acidic residues" evidence="2">
    <location>
        <begin position="5834"/>
        <end position="5856"/>
    </location>
</feature>
<dbReference type="STRING" id="13706.A0A1X2HQH1"/>
<feature type="compositionally biased region" description="Low complexity" evidence="2">
    <location>
        <begin position="146"/>
        <end position="174"/>
    </location>
</feature>
<dbReference type="InParanoid" id="A0A1X2HQH1"/>
<feature type="compositionally biased region" description="Basic and acidic residues" evidence="2">
    <location>
        <begin position="4715"/>
        <end position="4728"/>
    </location>
</feature>
<feature type="domain" description="Ricin B lectin" evidence="3">
    <location>
        <begin position="530"/>
        <end position="660"/>
    </location>
</feature>
<feature type="compositionally biased region" description="Basic and acidic residues" evidence="2">
    <location>
        <begin position="5864"/>
        <end position="5874"/>
    </location>
</feature>
<dbReference type="OMA" id="KECSKPK"/>
<feature type="compositionally biased region" description="Basic and acidic residues" evidence="2">
    <location>
        <begin position="4342"/>
        <end position="4366"/>
    </location>
</feature>
<feature type="compositionally biased region" description="Polar residues" evidence="2">
    <location>
        <begin position="186"/>
        <end position="198"/>
    </location>
</feature>
<dbReference type="Proteomes" id="UP000242180">
    <property type="component" value="Unassembled WGS sequence"/>
</dbReference>
<dbReference type="InterPro" id="IPR023198">
    <property type="entry name" value="PGP-like_dom2"/>
</dbReference>
<feature type="domain" description="Ricin B lectin" evidence="3">
    <location>
        <begin position="1371"/>
        <end position="1518"/>
    </location>
</feature>
<proteinExistence type="predicted"/>
<dbReference type="InterPro" id="IPR035992">
    <property type="entry name" value="Ricin_B-like_lectins"/>
</dbReference>
<feature type="region of interest" description="Disordered" evidence="2">
    <location>
        <begin position="5092"/>
        <end position="5116"/>
    </location>
</feature>
<feature type="region of interest" description="Disordered" evidence="2">
    <location>
        <begin position="1261"/>
        <end position="1341"/>
    </location>
</feature>
<feature type="domain" description="Ricin B lectin" evidence="3">
    <location>
        <begin position="1076"/>
        <end position="1234"/>
    </location>
</feature>
<feature type="coiled-coil region" evidence="1">
    <location>
        <begin position="3396"/>
        <end position="3423"/>
    </location>
</feature>
<keyword evidence="1" id="KW-0175">Coiled coil</keyword>
<feature type="compositionally biased region" description="Low complexity" evidence="2">
    <location>
        <begin position="1327"/>
        <end position="1338"/>
    </location>
</feature>
<feature type="region of interest" description="Disordered" evidence="2">
    <location>
        <begin position="4342"/>
        <end position="4367"/>
    </location>
</feature>
<evidence type="ECO:0000256" key="1">
    <source>
        <dbReference type="SAM" id="Coils"/>
    </source>
</evidence>
<feature type="region of interest" description="Disordered" evidence="2">
    <location>
        <begin position="5775"/>
        <end position="5799"/>
    </location>
</feature>
<evidence type="ECO:0000256" key="2">
    <source>
        <dbReference type="SAM" id="MobiDB-lite"/>
    </source>
</evidence>
<feature type="region of interest" description="Disordered" evidence="2">
    <location>
        <begin position="5821"/>
        <end position="5874"/>
    </location>
</feature>
<dbReference type="Gene3D" id="2.80.10.50">
    <property type="match status" value="6"/>
</dbReference>
<name>A0A1X2HQH1_SYNRA</name>
<dbReference type="Gene3D" id="3.40.50.1000">
    <property type="entry name" value="HAD superfamily/HAD-like"/>
    <property type="match status" value="1"/>
</dbReference>
<feature type="domain" description="Ricin B lectin" evidence="3">
    <location>
        <begin position="890"/>
        <end position="1026"/>
    </location>
</feature>
<feature type="compositionally biased region" description="Basic and acidic residues" evidence="2">
    <location>
        <begin position="4531"/>
        <end position="4540"/>
    </location>
</feature>
<dbReference type="EMBL" id="MCGN01000002">
    <property type="protein sequence ID" value="ORZ01591.1"/>
    <property type="molecule type" value="Genomic_DNA"/>
</dbReference>
<organism evidence="4 5">
    <name type="scientific">Syncephalastrum racemosum</name>
    <name type="common">Filamentous fungus</name>
    <dbReference type="NCBI Taxonomy" id="13706"/>
    <lineage>
        <taxon>Eukaryota</taxon>
        <taxon>Fungi</taxon>
        <taxon>Fungi incertae sedis</taxon>
        <taxon>Mucoromycota</taxon>
        <taxon>Mucoromycotina</taxon>
        <taxon>Mucoromycetes</taxon>
        <taxon>Mucorales</taxon>
        <taxon>Syncephalastraceae</taxon>
        <taxon>Syncephalastrum</taxon>
    </lineage>
</organism>
<dbReference type="PANTHER" id="PTHR36812">
    <property type="entry name" value="NEUROFILAMENT TRIPLET M PROTEIN-LIKE PROTEIN"/>
    <property type="match status" value="1"/>
</dbReference>
<dbReference type="PROSITE" id="PS50231">
    <property type="entry name" value="RICIN_B_LECTIN"/>
    <property type="match status" value="5"/>
</dbReference>
<protein>
    <recommendedName>
        <fullName evidence="3">Ricin B lectin domain-containing protein</fullName>
    </recommendedName>
</protein>
<feature type="compositionally biased region" description="Basic and acidic residues" evidence="2">
    <location>
        <begin position="2375"/>
        <end position="2384"/>
    </location>
</feature>
<feature type="domain" description="Ricin B lectin" evidence="3">
    <location>
        <begin position="9"/>
        <end position="141"/>
    </location>
</feature>
<comment type="caution">
    <text evidence="4">The sequence shown here is derived from an EMBL/GenBank/DDBJ whole genome shotgun (WGS) entry which is preliminary data.</text>
</comment>